<gene>
    <name evidence="2" type="ORF">CR513_06976</name>
</gene>
<accession>A0A371I151</accession>
<sequence>FLAFPKPKTPVATPAGPTRFRPALPNRPSWINSDSLEGTRVWVLLAHHFSRRPPIRLNL</sequence>
<evidence type="ECO:0000256" key="1">
    <source>
        <dbReference type="SAM" id="MobiDB-lite"/>
    </source>
</evidence>
<feature type="non-terminal residue" evidence="2">
    <location>
        <position position="59"/>
    </location>
</feature>
<reference evidence="2" key="1">
    <citation type="submission" date="2018-05" db="EMBL/GenBank/DDBJ databases">
        <title>Draft genome of Mucuna pruriens seed.</title>
        <authorList>
            <person name="Nnadi N.E."/>
            <person name="Vos R."/>
            <person name="Hasami M.H."/>
            <person name="Devisetty U.K."/>
            <person name="Aguiy J.C."/>
        </authorList>
    </citation>
    <scope>NUCLEOTIDE SEQUENCE [LARGE SCALE GENOMIC DNA]</scope>
    <source>
        <strain evidence="2">JCA_2017</strain>
    </source>
</reference>
<dbReference type="Proteomes" id="UP000257109">
    <property type="component" value="Unassembled WGS sequence"/>
</dbReference>
<organism evidence="2 3">
    <name type="scientific">Mucuna pruriens</name>
    <name type="common">Velvet bean</name>
    <name type="synonym">Dolichos pruriens</name>
    <dbReference type="NCBI Taxonomy" id="157652"/>
    <lineage>
        <taxon>Eukaryota</taxon>
        <taxon>Viridiplantae</taxon>
        <taxon>Streptophyta</taxon>
        <taxon>Embryophyta</taxon>
        <taxon>Tracheophyta</taxon>
        <taxon>Spermatophyta</taxon>
        <taxon>Magnoliopsida</taxon>
        <taxon>eudicotyledons</taxon>
        <taxon>Gunneridae</taxon>
        <taxon>Pentapetalae</taxon>
        <taxon>rosids</taxon>
        <taxon>fabids</taxon>
        <taxon>Fabales</taxon>
        <taxon>Fabaceae</taxon>
        <taxon>Papilionoideae</taxon>
        <taxon>50 kb inversion clade</taxon>
        <taxon>NPAAA clade</taxon>
        <taxon>indigoferoid/millettioid clade</taxon>
        <taxon>Phaseoleae</taxon>
        <taxon>Mucuna</taxon>
    </lineage>
</organism>
<evidence type="ECO:0000313" key="2">
    <source>
        <dbReference type="EMBL" id="RDY08768.1"/>
    </source>
</evidence>
<evidence type="ECO:0000313" key="3">
    <source>
        <dbReference type="Proteomes" id="UP000257109"/>
    </source>
</evidence>
<comment type="caution">
    <text evidence="2">The sequence shown here is derived from an EMBL/GenBank/DDBJ whole genome shotgun (WGS) entry which is preliminary data.</text>
</comment>
<keyword evidence="3" id="KW-1185">Reference proteome</keyword>
<protein>
    <submittedName>
        <fullName evidence="2">Uncharacterized protein</fullName>
    </submittedName>
</protein>
<dbReference type="EMBL" id="QJKJ01001212">
    <property type="protein sequence ID" value="RDY08768.1"/>
    <property type="molecule type" value="Genomic_DNA"/>
</dbReference>
<feature type="non-terminal residue" evidence="2">
    <location>
        <position position="1"/>
    </location>
</feature>
<name>A0A371I151_MUCPR</name>
<dbReference type="AlphaFoldDB" id="A0A371I151"/>
<proteinExistence type="predicted"/>
<feature type="region of interest" description="Disordered" evidence="1">
    <location>
        <begin position="1"/>
        <end position="24"/>
    </location>
</feature>